<accession>A0A1H7MRX7</accession>
<gene>
    <name evidence="1" type="ORF">SAMN05414137_10626</name>
</gene>
<reference evidence="2" key="1">
    <citation type="submission" date="2016-10" db="EMBL/GenBank/DDBJ databases">
        <authorList>
            <person name="Varghese N."/>
        </authorList>
    </citation>
    <scope>NUCLEOTIDE SEQUENCE [LARGE SCALE GENOMIC DNA]</scope>
    <source>
        <strain evidence="2">DSM 45096 / BCRC 16803 / CGMCC 4.1857 / CIP 109030 / JCM 12277 / KCTC 19219 / NBRC 100920 / 33214</strain>
    </source>
</reference>
<evidence type="ECO:0008006" key="3">
    <source>
        <dbReference type="Google" id="ProtNLM"/>
    </source>
</evidence>
<sequence>MVEATRSQGPRVIVGVRDRVGDVPLLHRAAAEARRRHAVLVPVLAWTPVGGEALFRTHPSRQLEHAWEHNACVELDELVTDAFGPEEPVRVHPVVVRAQTLRDAVAAVAVSEGDVVFPDPPRPSLWERLGVRHHGSQHHRVALAG</sequence>
<proteinExistence type="predicted"/>
<dbReference type="OrthoDB" id="3855011at2"/>
<dbReference type="EMBL" id="FOAZ01000006">
    <property type="protein sequence ID" value="SEL13841.1"/>
    <property type="molecule type" value="Genomic_DNA"/>
</dbReference>
<dbReference type="AlphaFoldDB" id="A0A1H7MRX7"/>
<dbReference type="eggNOG" id="ENOG5031N5H">
    <property type="taxonomic scope" value="Bacteria"/>
</dbReference>
<evidence type="ECO:0000313" key="1">
    <source>
        <dbReference type="EMBL" id="SEL13841.1"/>
    </source>
</evidence>
<protein>
    <recommendedName>
        <fullName evidence="3">Universal stress protein family protein</fullName>
    </recommendedName>
</protein>
<keyword evidence="2" id="KW-1185">Reference proteome</keyword>
<dbReference type="Proteomes" id="UP000183015">
    <property type="component" value="Unassembled WGS sequence"/>
</dbReference>
<organism evidence="1 2">
    <name type="scientific">Streptacidiphilus jiangxiensis</name>
    <dbReference type="NCBI Taxonomy" id="235985"/>
    <lineage>
        <taxon>Bacteria</taxon>
        <taxon>Bacillati</taxon>
        <taxon>Actinomycetota</taxon>
        <taxon>Actinomycetes</taxon>
        <taxon>Kitasatosporales</taxon>
        <taxon>Streptomycetaceae</taxon>
        <taxon>Streptacidiphilus</taxon>
    </lineage>
</organism>
<dbReference type="RefSeq" id="WP_143094321.1">
    <property type="nucleotide sequence ID" value="NZ_BBPN01000012.1"/>
</dbReference>
<evidence type="ECO:0000313" key="2">
    <source>
        <dbReference type="Proteomes" id="UP000183015"/>
    </source>
</evidence>
<name>A0A1H7MRX7_STRJI</name>